<feature type="compositionally biased region" description="Acidic residues" evidence="6">
    <location>
        <begin position="941"/>
        <end position="959"/>
    </location>
</feature>
<dbReference type="PROSITE" id="PS50160">
    <property type="entry name" value="DNA_LIGASE_A3"/>
    <property type="match status" value="1"/>
</dbReference>
<dbReference type="Pfam" id="PF04675">
    <property type="entry name" value="DNA_ligase_A_N"/>
    <property type="match status" value="1"/>
</dbReference>
<dbReference type="InterPro" id="IPR012310">
    <property type="entry name" value="DNA_ligase_ATP-dep_cent"/>
</dbReference>
<dbReference type="InterPro" id="IPR012309">
    <property type="entry name" value="DNA_ligase_ATP-dep_C"/>
</dbReference>
<dbReference type="SUPFAM" id="SSF56091">
    <property type="entry name" value="DNA ligase/mRNA capping enzyme, catalytic domain"/>
    <property type="match status" value="1"/>
</dbReference>
<dbReference type="GO" id="GO:0006281">
    <property type="term" value="P:DNA repair"/>
    <property type="evidence" value="ECO:0007669"/>
    <property type="project" value="InterPro"/>
</dbReference>
<dbReference type="GO" id="GO:0003677">
    <property type="term" value="F:DNA binding"/>
    <property type="evidence" value="ECO:0007669"/>
    <property type="project" value="InterPro"/>
</dbReference>
<dbReference type="Proteomes" id="UP000620104">
    <property type="component" value="Unassembled WGS sequence"/>
</dbReference>
<dbReference type="OrthoDB" id="206088at2759"/>
<evidence type="ECO:0000256" key="3">
    <source>
        <dbReference type="ARBA" id="ARBA00022705"/>
    </source>
</evidence>
<evidence type="ECO:0000259" key="7">
    <source>
        <dbReference type="PROSITE" id="PS50160"/>
    </source>
</evidence>
<dbReference type="GO" id="GO:0005634">
    <property type="term" value="C:nucleus"/>
    <property type="evidence" value="ECO:0007669"/>
    <property type="project" value="TreeGrafter"/>
</dbReference>
<dbReference type="Gene3D" id="1.10.3260.10">
    <property type="entry name" value="DNA ligase, ATP-dependent, N-terminal domain"/>
    <property type="match status" value="1"/>
</dbReference>
<comment type="similarity">
    <text evidence="1">Belongs to the ATP-dependent DNA ligase family.</text>
</comment>
<accession>A0A8H3TY25</accession>
<sequence>MPPKRQPDTQRSLETFFVSPKKAKVDGAAQGKGKGKSKVEGNGNGKGKTEDVIDLETDEEDEIVCVGGSSTAKLAPNTTKTKTTVKAETTNASPPSTPTGKKRRRETTPPVDPASKLFIAQTPTKRRIPPSQTMGLQSPHGTEKVKDEPLVKVDSNPFAPSIPPPTPPLDLDTDPLTFDPRLVDVSGWKATGGRLPYEVLVEAVYLPVAGTRSRLAIGRVLCNFLRLLITHSPSDLLPSIYLLSNHLSPSYIPLELGVGFQILNKAITEVSGVNRDGLKRLWDRYGDPGDVAFEAKSNLRTLVRPAPLAAHRLYSQLVTIAKTKGSGAGKIKGDIVKKLLVQVKGEEVRYLVRTLISHLRIGAVKLTLLAAMARAFALTRPATCRPTTAASERYHVTPEELAAVQPLTEKGKGKKKVKEEDDAARQRVEAKLVEATALLRKVYVRHPNYEDLLNALLEQGFEDLFDRVPLSVGIPLSPMLGSITRSLNEVYTRLGTLPFTSEAKLDGQRVQIHARIAGPSGKPDGGGRWVVDARDKRRRVWVRLFSRHLEDMTEKYPDVCEMVASLLERGLAPISQRPKFPSTPGLTRPDEAMRALCSAENVTSFVMDAEVVAVDKDNGAYRTFQELSNRAKKDVKLEDIKVIVGVFAFDLMLVNDAPLLNQPFSIRRHLMRTLFTPFAKPDDPTIARFAHVDSIDSTKPEDVQAFFEQVVSQKCEGLMVKLLESGEGLTGEDEEAEEGEDGKKRKSGGGTKKPLPSTYEPDARSQGWLKVKKDYLEGMGDSLDLVPIGAWWGLGRKAGWYSPILLGLYNPETGALEAVCKCISGFSDAFYKDLLVRFPPEGSPDKCRKSEPFTYVETGGLRPDLWFQPSEVWEIRGADISLSPVYTASSSHLGGERGLSIRFPRFIRRREDKSWEESTTAEQFAEMYRKQSANPAAQEDVGVEADAADAGSDEEVLEE</sequence>
<dbReference type="FunFam" id="2.40.50.140:FF:000062">
    <property type="entry name" value="DNA ligase"/>
    <property type="match status" value="1"/>
</dbReference>
<dbReference type="CDD" id="cd07900">
    <property type="entry name" value="Adenylation_DNA_ligase_I_Euk"/>
    <property type="match status" value="1"/>
</dbReference>
<dbReference type="InterPro" id="IPR036599">
    <property type="entry name" value="DNA_ligase_N_sf"/>
</dbReference>
<gene>
    <name evidence="8" type="ORF">NliqN6_5717</name>
</gene>
<dbReference type="Pfam" id="PF04679">
    <property type="entry name" value="DNA_ligase_A_C"/>
    <property type="match status" value="1"/>
</dbReference>
<feature type="compositionally biased region" description="Acidic residues" evidence="6">
    <location>
        <begin position="52"/>
        <end position="63"/>
    </location>
</feature>
<dbReference type="PROSITE" id="PS00697">
    <property type="entry name" value="DNA_LIGASE_A1"/>
    <property type="match status" value="1"/>
</dbReference>
<keyword evidence="9" id="KW-1185">Reference proteome</keyword>
<dbReference type="Gene3D" id="2.40.50.140">
    <property type="entry name" value="Nucleic acid-binding proteins"/>
    <property type="match status" value="1"/>
</dbReference>
<dbReference type="GO" id="GO:0006310">
    <property type="term" value="P:DNA recombination"/>
    <property type="evidence" value="ECO:0007669"/>
    <property type="project" value="InterPro"/>
</dbReference>
<protein>
    <recommendedName>
        <fullName evidence="7">ATP-dependent DNA ligase family profile domain-containing protein</fullName>
    </recommendedName>
</protein>
<evidence type="ECO:0000313" key="8">
    <source>
        <dbReference type="EMBL" id="GHJ89315.1"/>
    </source>
</evidence>
<feature type="domain" description="ATP-dependent DNA ligase family profile" evidence="7">
    <location>
        <begin position="637"/>
        <end position="810"/>
    </location>
</feature>
<keyword evidence="4" id="KW-0547">Nucleotide-binding</keyword>
<evidence type="ECO:0000256" key="5">
    <source>
        <dbReference type="ARBA" id="ARBA00022840"/>
    </source>
</evidence>
<dbReference type="Gene3D" id="3.30.470.30">
    <property type="entry name" value="DNA ligase/mRNA capping enzyme"/>
    <property type="match status" value="1"/>
</dbReference>
<dbReference type="InterPro" id="IPR012308">
    <property type="entry name" value="DNA_ligase_ATP-dep_N"/>
</dbReference>
<dbReference type="EMBL" id="BLZA01000040">
    <property type="protein sequence ID" value="GHJ89315.1"/>
    <property type="molecule type" value="Genomic_DNA"/>
</dbReference>
<feature type="compositionally biased region" description="Acidic residues" evidence="6">
    <location>
        <begin position="730"/>
        <end position="740"/>
    </location>
</feature>
<dbReference type="GO" id="GO:0006273">
    <property type="term" value="P:lagging strand elongation"/>
    <property type="evidence" value="ECO:0007669"/>
    <property type="project" value="TreeGrafter"/>
</dbReference>
<feature type="region of interest" description="Disordered" evidence="6">
    <location>
        <begin position="728"/>
        <end position="763"/>
    </location>
</feature>
<keyword evidence="2" id="KW-0436">Ligase</keyword>
<dbReference type="Pfam" id="PF01068">
    <property type="entry name" value="DNA_ligase_A_M"/>
    <property type="match status" value="1"/>
</dbReference>
<evidence type="ECO:0000256" key="1">
    <source>
        <dbReference type="ARBA" id="ARBA00007572"/>
    </source>
</evidence>
<feature type="compositionally biased region" description="Low complexity" evidence="6">
    <location>
        <begin position="71"/>
        <end position="92"/>
    </location>
</feature>
<reference evidence="8" key="1">
    <citation type="submission" date="2020-07" db="EMBL/GenBank/DDBJ databases">
        <title>Draft Genome Sequence of a Deep-Sea Yeast, Naganishia (Cryptococcus) liquefaciens strain N6.</title>
        <authorList>
            <person name="Han Y.W."/>
            <person name="Kajitani R."/>
            <person name="Morimoto H."/>
            <person name="Parhat M."/>
            <person name="Tsubouchi H."/>
            <person name="Bakenova O."/>
            <person name="Ogata M."/>
            <person name="Argunhan B."/>
            <person name="Aoki R."/>
            <person name="Kajiwara S."/>
            <person name="Itoh T."/>
            <person name="Iwasaki H."/>
        </authorList>
    </citation>
    <scope>NUCLEOTIDE SEQUENCE</scope>
    <source>
        <strain evidence="8">N6</strain>
    </source>
</reference>
<evidence type="ECO:0000256" key="4">
    <source>
        <dbReference type="ARBA" id="ARBA00022741"/>
    </source>
</evidence>
<feature type="region of interest" description="Disordered" evidence="6">
    <location>
        <begin position="126"/>
        <end position="146"/>
    </location>
</feature>
<keyword evidence="5" id="KW-0067">ATP-binding</keyword>
<organism evidence="8 9">
    <name type="scientific">Naganishia liquefaciens</name>
    <dbReference type="NCBI Taxonomy" id="104408"/>
    <lineage>
        <taxon>Eukaryota</taxon>
        <taxon>Fungi</taxon>
        <taxon>Dikarya</taxon>
        <taxon>Basidiomycota</taxon>
        <taxon>Agaricomycotina</taxon>
        <taxon>Tremellomycetes</taxon>
        <taxon>Filobasidiales</taxon>
        <taxon>Filobasidiaceae</taxon>
        <taxon>Naganishia</taxon>
    </lineage>
</organism>
<dbReference type="GO" id="GO:0003910">
    <property type="term" value="F:DNA ligase (ATP) activity"/>
    <property type="evidence" value="ECO:0007669"/>
    <property type="project" value="InterPro"/>
</dbReference>
<dbReference type="CDD" id="cd07969">
    <property type="entry name" value="OBF_DNA_ligase_I"/>
    <property type="match status" value="1"/>
</dbReference>
<dbReference type="GO" id="GO:0005524">
    <property type="term" value="F:ATP binding"/>
    <property type="evidence" value="ECO:0007669"/>
    <property type="project" value="UniProtKB-KW"/>
</dbReference>
<dbReference type="PANTHER" id="PTHR45674">
    <property type="entry name" value="DNA LIGASE 1/3 FAMILY MEMBER"/>
    <property type="match status" value="1"/>
</dbReference>
<dbReference type="InterPro" id="IPR012340">
    <property type="entry name" value="NA-bd_OB-fold"/>
</dbReference>
<dbReference type="PANTHER" id="PTHR45674:SF9">
    <property type="entry name" value="DNA LIGASE 3"/>
    <property type="match status" value="1"/>
</dbReference>
<evidence type="ECO:0000256" key="6">
    <source>
        <dbReference type="SAM" id="MobiDB-lite"/>
    </source>
</evidence>
<dbReference type="AlphaFoldDB" id="A0A8H3TY25"/>
<proteinExistence type="inferred from homology"/>
<feature type="region of interest" description="Disordered" evidence="6">
    <location>
        <begin position="930"/>
        <end position="959"/>
    </location>
</feature>
<name>A0A8H3TY25_9TREE</name>
<evidence type="ECO:0000313" key="9">
    <source>
        <dbReference type="Proteomes" id="UP000620104"/>
    </source>
</evidence>
<dbReference type="InterPro" id="IPR016059">
    <property type="entry name" value="DNA_ligase_ATP-dep_CS"/>
</dbReference>
<comment type="caution">
    <text evidence="8">The sequence shown here is derived from an EMBL/GenBank/DDBJ whole genome shotgun (WGS) entry which is preliminary data.</text>
</comment>
<dbReference type="SUPFAM" id="SSF50249">
    <property type="entry name" value="Nucleic acid-binding proteins"/>
    <property type="match status" value="1"/>
</dbReference>
<keyword evidence="3" id="KW-0235">DNA replication</keyword>
<feature type="region of interest" description="Disordered" evidence="6">
    <location>
        <begin position="1"/>
        <end position="113"/>
    </location>
</feature>
<dbReference type="Gene3D" id="3.30.1490.70">
    <property type="match status" value="1"/>
</dbReference>
<evidence type="ECO:0000256" key="2">
    <source>
        <dbReference type="ARBA" id="ARBA00022598"/>
    </source>
</evidence>
<dbReference type="InterPro" id="IPR050191">
    <property type="entry name" value="ATP-dep_DNA_ligase"/>
</dbReference>
<feature type="compositionally biased region" description="Polar residues" evidence="6">
    <location>
        <begin position="130"/>
        <end position="140"/>
    </location>
</feature>
<dbReference type="SUPFAM" id="SSF117018">
    <property type="entry name" value="ATP-dependent DNA ligase DNA-binding domain"/>
    <property type="match status" value="1"/>
</dbReference>